<evidence type="ECO:0000259" key="2">
    <source>
        <dbReference type="Pfam" id="PF00266"/>
    </source>
</evidence>
<evidence type="ECO:0000313" key="4">
    <source>
        <dbReference type="Proteomes" id="UP000007799"/>
    </source>
</evidence>
<dbReference type="Pfam" id="PF00266">
    <property type="entry name" value="Aminotran_5"/>
    <property type="match status" value="1"/>
</dbReference>
<accession>F2U3A6</accession>
<keyword evidence="1" id="KW-0663">Pyridoxal phosphate</keyword>
<dbReference type="InterPro" id="IPR015422">
    <property type="entry name" value="PyrdxlP-dep_Trfase_small"/>
</dbReference>
<dbReference type="InterPro" id="IPR015424">
    <property type="entry name" value="PyrdxlP-dep_Trfase"/>
</dbReference>
<dbReference type="STRING" id="946362.F2U3A6"/>
<keyword evidence="4" id="KW-1185">Reference proteome</keyword>
<dbReference type="Gene3D" id="3.90.1150.10">
    <property type="entry name" value="Aspartate Aminotransferase, domain 1"/>
    <property type="match status" value="1"/>
</dbReference>
<dbReference type="KEGG" id="sre:PTSG_02780"/>
<protein>
    <recommendedName>
        <fullName evidence="2">Aminotransferase class V domain-containing protein</fullName>
    </recommendedName>
</protein>
<reference evidence="3" key="1">
    <citation type="submission" date="2009-08" db="EMBL/GenBank/DDBJ databases">
        <title>Annotation of Salpingoeca rosetta.</title>
        <authorList>
            <consortium name="The Broad Institute Genome Sequencing Platform"/>
            <person name="Russ C."/>
            <person name="Cuomo C."/>
            <person name="Burger G."/>
            <person name="Gray M.W."/>
            <person name="Holland P.W.H."/>
            <person name="King N."/>
            <person name="Lang F.B.F."/>
            <person name="Roger A.J."/>
            <person name="Ruiz-Trillo I."/>
            <person name="Young S.K."/>
            <person name="Zeng Q."/>
            <person name="Gargeya S."/>
            <person name="Alvarado L."/>
            <person name="Berlin A."/>
            <person name="Chapman S.B."/>
            <person name="Chen Z."/>
            <person name="Freedman E."/>
            <person name="Gellesch M."/>
            <person name="Goldberg J."/>
            <person name="Griggs A."/>
            <person name="Gujja S."/>
            <person name="Heilman E."/>
            <person name="Heiman D."/>
            <person name="Howarth C."/>
            <person name="Mehta T."/>
            <person name="Neiman D."/>
            <person name="Pearson M."/>
            <person name="Roberts A."/>
            <person name="Saif S."/>
            <person name="Shea T."/>
            <person name="Shenoy N."/>
            <person name="Sisk P."/>
            <person name="Stolte C."/>
            <person name="Sykes S."/>
            <person name="White J."/>
            <person name="Yandava C."/>
            <person name="Haas B."/>
            <person name="Nusbaum C."/>
            <person name="Birren B."/>
        </authorList>
    </citation>
    <scope>NUCLEOTIDE SEQUENCE [LARGE SCALE GENOMIC DNA]</scope>
    <source>
        <strain evidence="3">ATCC 50818</strain>
    </source>
</reference>
<dbReference type="SUPFAM" id="SSF53383">
    <property type="entry name" value="PLP-dependent transferases"/>
    <property type="match status" value="1"/>
</dbReference>
<dbReference type="GeneID" id="16076869"/>
<gene>
    <name evidence="3" type="ORF">PTSG_02780</name>
</gene>
<feature type="domain" description="Aminotransferase class V" evidence="2">
    <location>
        <begin position="95"/>
        <end position="457"/>
    </location>
</feature>
<dbReference type="OrthoDB" id="5978656at2759"/>
<evidence type="ECO:0000313" key="3">
    <source>
        <dbReference type="EMBL" id="EGD82100.1"/>
    </source>
</evidence>
<name>F2U3A6_SALR5</name>
<dbReference type="RefSeq" id="XP_004996283.1">
    <property type="nucleotide sequence ID" value="XM_004996226.1"/>
</dbReference>
<dbReference type="PANTHER" id="PTHR43092">
    <property type="entry name" value="L-CYSTEINE DESULFHYDRASE"/>
    <property type="match status" value="1"/>
</dbReference>
<dbReference type="InParanoid" id="F2U3A6"/>
<evidence type="ECO:0000256" key="1">
    <source>
        <dbReference type="ARBA" id="ARBA00022898"/>
    </source>
</evidence>
<dbReference type="Gene3D" id="3.40.640.10">
    <property type="entry name" value="Type I PLP-dependent aspartate aminotransferase-like (Major domain)"/>
    <property type="match status" value="1"/>
</dbReference>
<dbReference type="PANTHER" id="PTHR43092:SF2">
    <property type="entry name" value="HERCYNYLCYSTEINE SULFOXIDE LYASE"/>
    <property type="match status" value="1"/>
</dbReference>
<dbReference type="EMBL" id="GL832960">
    <property type="protein sequence ID" value="EGD82100.1"/>
    <property type="molecule type" value="Genomic_DNA"/>
</dbReference>
<dbReference type="InterPro" id="IPR000192">
    <property type="entry name" value="Aminotrans_V_dom"/>
</dbReference>
<sequence length="469" mass="51756">MIFVGRYSKCSAMHTALEGEQPQTINDIACLCCLALCCLADHHHLIHSSQHTHTHIHHTRRRPSVIMAPTAEEVKAELLLEPGYVNLNHGSFGTVPKVVMDKHVKYLQRQEQRPDVWFRGQYQEIVAKSRSGLASFLDAPLESVCLVENTSTGVNACLRATCVREDDRVLLLGCAYPMVKNTTRALQRQGLCGDVVSVPVAFPISAQEEVTSAVEQELQKHPKGHFKVAIFSHIVSFPAMTLPVAELTRIAKDHGVSRVVIDGAHVPGHLPISVASLFDAGVDAYIGNCHKWLFCPKGTAVLCLAPGYQVYPTVVSSEWHLYQDDADDGTQGEAHGTTARQYVYTGTRDYTAMCCISDGIAFHTRLGGGDLMQRNLDLAQWGRERLVELFGTEAACPADMQPCMFTVRLPSDDADKAANLYAHMMEQHNTAVAVQMVDGKAWLRLSAQAYVTRSDIDTCAQHVLQYYAQ</sequence>
<organism evidence="4">
    <name type="scientific">Salpingoeca rosetta (strain ATCC 50818 / BSB-021)</name>
    <dbReference type="NCBI Taxonomy" id="946362"/>
    <lineage>
        <taxon>Eukaryota</taxon>
        <taxon>Choanoflagellata</taxon>
        <taxon>Craspedida</taxon>
        <taxon>Salpingoecidae</taxon>
        <taxon>Salpingoeca</taxon>
    </lineage>
</organism>
<dbReference type="AlphaFoldDB" id="F2U3A6"/>
<dbReference type="InterPro" id="IPR015421">
    <property type="entry name" value="PyrdxlP-dep_Trfase_major"/>
</dbReference>
<dbReference type="Proteomes" id="UP000007799">
    <property type="component" value="Unassembled WGS sequence"/>
</dbReference>
<proteinExistence type="predicted"/>
<dbReference type="eggNOG" id="KOG1549">
    <property type="taxonomic scope" value="Eukaryota"/>
</dbReference>